<evidence type="ECO:0000313" key="6">
    <source>
        <dbReference type="EMBL" id="KPV40854.1"/>
    </source>
</evidence>
<dbReference type="OrthoDB" id="9805821at2"/>
<dbReference type="InterPro" id="IPR050288">
    <property type="entry name" value="Cellulose_deg_GH3"/>
</dbReference>
<dbReference type="InterPro" id="IPR013783">
    <property type="entry name" value="Ig-like_fold"/>
</dbReference>
<dbReference type="Gene3D" id="2.60.40.10">
    <property type="entry name" value="Immunoglobulins"/>
    <property type="match status" value="1"/>
</dbReference>
<reference evidence="6 7" key="1">
    <citation type="submission" date="2015-09" db="EMBL/GenBank/DDBJ databases">
        <title>Draft genome sequence of Alicyclobacillus ferrooxydans DSM 22381.</title>
        <authorList>
            <person name="Hemp J."/>
        </authorList>
    </citation>
    <scope>NUCLEOTIDE SEQUENCE [LARGE SCALE GENOMIC DNA]</scope>
    <source>
        <strain evidence="6 7">TC-34</strain>
    </source>
</reference>
<dbReference type="RefSeq" id="WP_054971219.1">
    <property type="nucleotide sequence ID" value="NZ_LJCO01000096.1"/>
</dbReference>
<dbReference type="PATRIC" id="fig|471514.4.peg.1792"/>
<evidence type="ECO:0000256" key="2">
    <source>
        <dbReference type="ARBA" id="ARBA00022801"/>
    </source>
</evidence>
<keyword evidence="3" id="KW-0119">Carbohydrate metabolism</keyword>
<proteinExistence type="inferred from homology"/>
<name>A0A0P9GL45_9BACL</name>
<dbReference type="Gene3D" id="3.40.50.1700">
    <property type="entry name" value="Glycoside hydrolase family 3 C-terminal domain"/>
    <property type="match status" value="1"/>
</dbReference>
<dbReference type="PANTHER" id="PTHR42715:SF10">
    <property type="entry name" value="BETA-GLUCOSIDASE"/>
    <property type="match status" value="1"/>
</dbReference>
<gene>
    <name evidence="6" type="ORF">AN477_21430</name>
</gene>
<keyword evidence="2 4" id="KW-0378">Hydrolase</keyword>
<dbReference type="InterPro" id="IPR036881">
    <property type="entry name" value="Glyco_hydro_3_C_sf"/>
</dbReference>
<evidence type="ECO:0000256" key="3">
    <source>
        <dbReference type="ARBA" id="ARBA00023277"/>
    </source>
</evidence>
<dbReference type="GO" id="GO:0005975">
    <property type="term" value="P:carbohydrate metabolic process"/>
    <property type="evidence" value="ECO:0007669"/>
    <property type="project" value="InterPro"/>
</dbReference>
<dbReference type="InterPro" id="IPR036962">
    <property type="entry name" value="Glyco_hydro_3_N_sf"/>
</dbReference>
<dbReference type="PROSITE" id="PS00775">
    <property type="entry name" value="GLYCOSYL_HYDROL_F3"/>
    <property type="match status" value="1"/>
</dbReference>
<comment type="similarity">
    <text evidence="1 4">Belongs to the glycosyl hydrolase 3 family.</text>
</comment>
<feature type="domain" description="Fibronectin type III-like" evidence="5">
    <location>
        <begin position="311"/>
        <end position="387"/>
    </location>
</feature>
<dbReference type="Proteomes" id="UP000050482">
    <property type="component" value="Unassembled WGS sequence"/>
</dbReference>
<dbReference type="InterPro" id="IPR017853">
    <property type="entry name" value="GH"/>
</dbReference>
<keyword evidence="7" id="KW-1185">Reference proteome</keyword>
<dbReference type="SUPFAM" id="SSF52279">
    <property type="entry name" value="Beta-D-glucan exohydrolase, C-terminal domain"/>
    <property type="match status" value="1"/>
</dbReference>
<dbReference type="Pfam" id="PF00933">
    <property type="entry name" value="Glyco_hydro_3"/>
    <property type="match status" value="1"/>
</dbReference>
<evidence type="ECO:0000313" key="7">
    <source>
        <dbReference type="Proteomes" id="UP000050482"/>
    </source>
</evidence>
<dbReference type="InterPro" id="IPR001764">
    <property type="entry name" value="Glyco_hydro_3_N"/>
</dbReference>
<dbReference type="InterPro" id="IPR026891">
    <property type="entry name" value="Fn3-like"/>
</dbReference>
<dbReference type="SMART" id="SM01217">
    <property type="entry name" value="Fn3_like"/>
    <property type="match status" value="1"/>
</dbReference>
<evidence type="ECO:0000256" key="4">
    <source>
        <dbReference type="RuleBase" id="RU361161"/>
    </source>
</evidence>
<dbReference type="Pfam" id="PF14310">
    <property type="entry name" value="Fn3-like"/>
    <property type="match status" value="1"/>
</dbReference>
<dbReference type="PANTHER" id="PTHR42715">
    <property type="entry name" value="BETA-GLUCOSIDASE"/>
    <property type="match status" value="1"/>
</dbReference>
<dbReference type="InterPro" id="IPR002772">
    <property type="entry name" value="Glyco_hydro_3_C"/>
</dbReference>
<dbReference type="Gene3D" id="3.20.20.300">
    <property type="entry name" value="Glycoside hydrolase, family 3, N-terminal domain"/>
    <property type="match status" value="1"/>
</dbReference>
<protein>
    <submittedName>
        <fullName evidence="6">Beta-glucosidase</fullName>
    </submittedName>
</protein>
<sequence length="924" mass="101262">MSKYTLDFNHYRELARSAIAEGAVLLKNDNQTLPIKKGITVSVFGRNQLAYYKSGTGSGGMVNVTHVTTPLDALKDCADVLLNESLLHTYEAWVAANPFDKGDGWASEPWSQKEMPLDDALIADAAANSHLALIMIGRTAGEDRDNTADPGSYTLTDTEKEMIEKVCKAFAKTAVILNVGNIIDMQWVLEYNPGAVLYAWQGGMESGAGLLDVLTGKVTPSGKLTDTIARSIEDYPSTVNFGHEDTDIYQEDVYVGYRYFETFAKDKVLYPFGYGLSYTTFSTDVLAASETDGQIELSIQVLNTGEFSGKEVVQVYVEKAQGVLGNPARSLVAFAKTNSIQPGKSETLSFSMPVSDFASYDDGGKTGNKSCYVLEPGTHRIYVGTDVRTASPCMEYSVETLQVVKRLSENMAPVTAFTRIKPKTSQSGYSVSYEDVPLRTVDIHQRRQGECPKSGGCTGDKGYKLADVYNSKVSLESFLEQLSDADLACMVRGEGMNSPKVTPGTAAAFGGVSDRLNDFGIPAACCSDGPSGIRMDTGTKAFSLPNGTLLACTFNEPLLEDLFEMVGLELRKNQVDTLLGPGINIHRNPLNGRNFEYFSEDPYVTGKIAAAQLRGMHRVGVTGTLKHFSCNNQEFHRHDLNSIVSERALREIYLKGFEMAVKEARAYSIMTTYGAVNGLWTAGNFDQNTRILRDEWGFRGVVMTDWWAKMNDEGHAPAKNNTAAMIRAQNDLYMVVPESVVNPFDDNTLSSIEDSSLTRGELLRSAANICSFILRSPAFERVLGVDNAVEVIGQVQEDAQEFVFNGEYRTIGDGESVDLLGIDTSTGSSYMFAAALAQSGLYEITITARSSASELAQMPVTLFQNVDRSTTFTFNGSGGEWVAQTKQMFFFNKYVYLKLYFGLAGLETKDLQFKLIEPFSMKDS</sequence>
<dbReference type="STRING" id="471514.AN477_21430"/>
<dbReference type="Pfam" id="PF01915">
    <property type="entry name" value="Glyco_hydro_3_C"/>
    <property type="match status" value="1"/>
</dbReference>
<dbReference type="AlphaFoldDB" id="A0A0P9GL45"/>
<dbReference type="GO" id="GO:0004553">
    <property type="term" value="F:hydrolase activity, hydrolyzing O-glycosyl compounds"/>
    <property type="evidence" value="ECO:0007669"/>
    <property type="project" value="InterPro"/>
</dbReference>
<evidence type="ECO:0000256" key="1">
    <source>
        <dbReference type="ARBA" id="ARBA00005336"/>
    </source>
</evidence>
<comment type="caution">
    <text evidence="6">The sequence shown here is derived from an EMBL/GenBank/DDBJ whole genome shotgun (WGS) entry which is preliminary data.</text>
</comment>
<keyword evidence="4" id="KW-0326">Glycosidase</keyword>
<organism evidence="6 7">
    <name type="scientific">Alicyclobacillus ferrooxydans</name>
    <dbReference type="NCBI Taxonomy" id="471514"/>
    <lineage>
        <taxon>Bacteria</taxon>
        <taxon>Bacillati</taxon>
        <taxon>Bacillota</taxon>
        <taxon>Bacilli</taxon>
        <taxon>Bacillales</taxon>
        <taxon>Alicyclobacillaceae</taxon>
        <taxon>Alicyclobacillus</taxon>
    </lineage>
</organism>
<evidence type="ECO:0000259" key="5">
    <source>
        <dbReference type="SMART" id="SM01217"/>
    </source>
</evidence>
<dbReference type="PRINTS" id="PR00133">
    <property type="entry name" value="GLHYDRLASE3"/>
</dbReference>
<accession>A0A0P9GL45</accession>
<dbReference type="SUPFAM" id="SSF51445">
    <property type="entry name" value="(Trans)glycosidases"/>
    <property type="match status" value="1"/>
</dbReference>
<dbReference type="EMBL" id="LJCO01000096">
    <property type="protein sequence ID" value="KPV40854.1"/>
    <property type="molecule type" value="Genomic_DNA"/>
</dbReference>
<dbReference type="InterPro" id="IPR019800">
    <property type="entry name" value="Glyco_hydro_3_AS"/>
</dbReference>